<comment type="catalytic activity">
    <reaction evidence="3">
        <text>N-(5-phospho-beta-D-ribosyl)anthranilate + diphosphate = 5-phospho-alpha-D-ribose 1-diphosphate + anthranilate</text>
        <dbReference type="Rhea" id="RHEA:11768"/>
        <dbReference type="ChEBI" id="CHEBI:16567"/>
        <dbReference type="ChEBI" id="CHEBI:18277"/>
        <dbReference type="ChEBI" id="CHEBI:33019"/>
        <dbReference type="ChEBI" id="CHEBI:58017"/>
        <dbReference type="EC" id="2.4.2.18"/>
    </reaction>
</comment>
<dbReference type="AlphaFoldDB" id="A0A2T5C139"/>
<feature type="domain" description="Glycosyl transferase family 3 N-terminal" evidence="5">
    <location>
        <begin position="2"/>
        <end position="63"/>
    </location>
</feature>
<dbReference type="Pfam" id="PF02885">
    <property type="entry name" value="Glycos_trans_3N"/>
    <property type="match status" value="1"/>
</dbReference>
<feature type="binding site" evidence="3">
    <location>
        <position position="91"/>
    </location>
    <ligand>
        <name>Mg(2+)</name>
        <dbReference type="ChEBI" id="CHEBI:18420"/>
        <label>1</label>
    </ligand>
</feature>
<evidence type="ECO:0000313" key="7">
    <source>
        <dbReference type="Proteomes" id="UP000243525"/>
    </source>
</evidence>
<feature type="binding site" evidence="3">
    <location>
        <position position="165"/>
    </location>
    <ligand>
        <name>anthranilate</name>
        <dbReference type="ChEBI" id="CHEBI:16567"/>
        <label>2</label>
    </ligand>
</feature>
<dbReference type="EC" id="2.4.2.18" evidence="3"/>
<dbReference type="GO" id="GO:0000162">
    <property type="term" value="P:L-tryptophan biosynthetic process"/>
    <property type="evidence" value="ECO:0007669"/>
    <property type="project" value="UniProtKB-UniRule"/>
</dbReference>
<feature type="binding site" evidence="3">
    <location>
        <begin position="89"/>
        <end position="92"/>
    </location>
    <ligand>
        <name>5-phospho-alpha-D-ribose 1-diphosphate</name>
        <dbReference type="ChEBI" id="CHEBI:58017"/>
    </ligand>
</feature>
<evidence type="ECO:0000256" key="2">
    <source>
        <dbReference type="ARBA" id="ARBA00022679"/>
    </source>
</evidence>
<feature type="binding site" evidence="3">
    <location>
        <position position="119"/>
    </location>
    <ligand>
        <name>5-phospho-alpha-D-ribose 1-diphosphate</name>
        <dbReference type="ChEBI" id="CHEBI:58017"/>
    </ligand>
</feature>
<name>A0A2T5C139_9BACT</name>
<dbReference type="EMBL" id="QAAD01000009">
    <property type="protein sequence ID" value="PTN08295.1"/>
    <property type="molecule type" value="Genomic_DNA"/>
</dbReference>
<dbReference type="InterPro" id="IPR005940">
    <property type="entry name" value="Anthranilate_Pribosyl_Tfrase"/>
</dbReference>
<evidence type="ECO:0000259" key="5">
    <source>
        <dbReference type="Pfam" id="PF02885"/>
    </source>
</evidence>
<sequence length="330" mass="36022">MKDTLNYLFSGNSLDKNQACELLTKIAEGQFTDAEIASFLTVFRMRPVKAEELSGFREALLNLCVKVDFSEFNTIDVVGTGGDGKNTFNISTASCFVLAGAGYKVTKHGNYGLSSVSGASNMFEYFGYSFSNDIDKLRKELDEIGICFFHAPLFHPAMKNVGPVRRALKVRTLFNMMGPIINPCSPKNQLVGTSDLEIMDLYNQVFEAGDQNYMLVHALDGYDEVSLTGDTRYMTRNVEDNLSPADFGFSPLKPEELSGGNSVEDAAAIFKNIMNTEATQAQQNVVIANAALGIQCMCPEKSLSDCVGEATDALKGKKALAVFTKLMNSN</sequence>
<dbReference type="Proteomes" id="UP000243525">
    <property type="component" value="Unassembled WGS sequence"/>
</dbReference>
<gene>
    <name evidence="3" type="primary">trpD</name>
    <name evidence="6" type="ORF">C8N47_10929</name>
</gene>
<feature type="binding site" evidence="3">
    <location>
        <begin position="107"/>
        <end position="115"/>
    </location>
    <ligand>
        <name>5-phospho-alpha-D-ribose 1-diphosphate</name>
        <dbReference type="ChEBI" id="CHEBI:58017"/>
    </ligand>
</feature>
<dbReference type="UniPathway" id="UPA00035">
    <property type="reaction ID" value="UER00041"/>
</dbReference>
<dbReference type="InterPro" id="IPR017459">
    <property type="entry name" value="Glycosyl_Trfase_fam3_N_dom"/>
</dbReference>
<feature type="binding site" evidence="3">
    <location>
        <position position="87"/>
    </location>
    <ligand>
        <name>5-phospho-alpha-D-ribose 1-diphosphate</name>
        <dbReference type="ChEBI" id="CHEBI:58017"/>
    </ligand>
</feature>
<evidence type="ECO:0000256" key="1">
    <source>
        <dbReference type="ARBA" id="ARBA00022676"/>
    </source>
</evidence>
<feature type="binding site" evidence="3">
    <location>
        <begin position="82"/>
        <end position="83"/>
    </location>
    <ligand>
        <name>5-phospho-alpha-D-ribose 1-diphosphate</name>
        <dbReference type="ChEBI" id="CHEBI:58017"/>
    </ligand>
</feature>
<keyword evidence="3" id="KW-0460">Magnesium</keyword>
<dbReference type="InterPro" id="IPR036320">
    <property type="entry name" value="Glycosyl_Trfase_fam3_N_dom_sf"/>
</dbReference>
<feature type="binding site" evidence="3">
    <location>
        <position position="110"/>
    </location>
    <ligand>
        <name>anthranilate</name>
        <dbReference type="ChEBI" id="CHEBI:16567"/>
        <label>1</label>
    </ligand>
</feature>
<keyword evidence="3" id="KW-0057">Aromatic amino acid biosynthesis</keyword>
<dbReference type="GO" id="GO:0005829">
    <property type="term" value="C:cytosol"/>
    <property type="evidence" value="ECO:0007669"/>
    <property type="project" value="TreeGrafter"/>
</dbReference>
<comment type="caution">
    <text evidence="3">Lacks conserved residue(s) required for the propagation of feature annotation.</text>
</comment>
<comment type="caution">
    <text evidence="6">The sequence shown here is derived from an EMBL/GenBank/DDBJ whole genome shotgun (WGS) entry which is preliminary data.</text>
</comment>
<feature type="binding site" evidence="3">
    <location>
        <position position="223"/>
    </location>
    <ligand>
        <name>Mg(2+)</name>
        <dbReference type="ChEBI" id="CHEBI:18420"/>
        <label>2</label>
    </ligand>
</feature>
<evidence type="ECO:0000259" key="4">
    <source>
        <dbReference type="Pfam" id="PF00591"/>
    </source>
</evidence>
<dbReference type="RefSeq" id="WP_107822442.1">
    <property type="nucleotide sequence ID" value="NZ_OY782574.1"/>
</dbReference>
<feature type="binding site" evidence="3">
    <location>
        <position position="79"/>
    </location>
    <ligand>
        <name>anthranilate</name>
        <dbReference type="ChEBI" id="CHEBI:16567"/>
        <label>1</label>
    </ligand>
</feature>
<dbReference type="InterPro" id="IPR035902">
    <property type="entry name" value="Nuc_phospho_transferase"/>
</dbReference>
<accession>A0A2T5C139</accession>
<comment type="subunit">
    <text evidence="3">Homodimer.</text>
</comment>
<proteinExistence type="inferred from homology"/>
<feature type="binding site" evidence="3">
    <location>
        <position position="224"/>
    </location>
    <ligand>
        <name>Mg(2+)</name>
        <dbReference type="ChEBI" id="CHEBI:18420"/>
        <label>1</label>
    </ligand>
</feature>
<dbReference type="SUPFAM" id="SSF52418">
    <property type="entry name" value="Nucleoside phosphorylase/phosphoribosyltransferase catalytic domain"/>
    <property type="match status" value="1"/>
</dbReference>
<dbReference type="Pfam" id="PF00591">
    <property type="entry name" value="Glycos_transf_3"/>
    <property type="match status" value="1"/>
</dbReference>
<comment type="function">
    <text evidence="3">Catalyzes the transfer of the phosphoribosyl group of 5-phosphorylribose-1-pyrophosphate (PRPP) to anthranilate to yield N-(5'-phosphoribosyl)-anthranilate (PRA).</text>
</comment>
<dbReference type="Gene3D" id="1.20.970.10">
    <property type="entry name" value="Transferase, Pyrimidine Nucleoside Phosphorylase, Chain C"/>
    <property type="match status" value="1"/>
</dbReference>
<keyword evidence="1 3" id="KW-0328">Glycosyltransferase</keyword>
<dbReference type="HAMAP" id="MF_00211">
    <property type="entry name" value="TrpD"/>
    <property type="match status" value="1"/>
</dbReference>
<comment type="pathway">
    <text evidence="3">Amino-acid biosynthesis; L-tryptophan biosynthesis; L-tryptophan from chorismate: step 2/5.</text>
</comment>
<feature type="binding site" evidence="3">
    <location>
        <position position="224"/>
    </location>
    <ligand>
        <name>Mg(2+)</name>
        <dbReference type="ChEBI" id="CHEBI:18420"/>
        <label>2</label>
    </ligand>
</feature>
<dbReference type="PANTHER" id="PTHR43285:SF2">
    <property type="entry name" value="ANTHRANILATE PHOSPHORIBOSYLTRANSFERASE"/>
    <property type="match status" value="1"/>
</dbReference>
<keyword evidence="7" id="KW-1185">Reference proteome</keyword>
<dbReference type="NCBIfam" id="TIGR01245">
    <property type="entry name" value="trpD"/>
    <property type="match status" value="1"/>
</dbReference>
<protein>
    <recommendedName>
        <fullName evidence="3">Anthranilate phosphoribosyltransferase</fullName>
        <ecNumber evidence="3">2.4.2.18</ecNumber>
    </recommendedName>
</protein>
<dbReference type="GO" id="GO:0004048">
    <property type="term" value="F:anthranilate phosphoribosyltransferase activity"/>
    <property type="evidence" value="ECO:0007669"/>
    <property type="project" value="UniProtKB-UniRule"/>
</dbReference>
<dbReference type="Gene3D" id="3.40.1030.10">
    <property type="entry name" value="Nucleoside phosphorylase/phosphoribosyltransferase catalytic domain"/>
    <property type="match status" value="1"/>
</dbReference>
<keyword evidence="3" id="KW-0028">Amino-acid biosynthesis</keyword>
<keyword evidence="2 3" id="KW-0808">Transferase</keyword>
<dbReference type="SUPFAM" id="SSF47648">
    <property type="entry name" value="Nucleoside phosphorylase/phosphoribosyltransferase N-terminal domain"/>
    <property type="match status" value="1"/>
</dbReference>
<feature type="domain" description="Glycosyl transferase family 3" evidence="4">
    <location>
        <begin position="73"/>
        <end position="318"/>
    </location>
</feature>
<evidence type="ECO:0000313" key="6">
    <source>
        <dbReference type="EMBL" id="PTN08295.1"/>
    </source>
</evidence>
<keyword evidence="3" id="KW-0822">Tryptophan biosynthesis</keyword>
<feature type="binding site" evidence="3">
    <location>
        <position position="79"/>
    </location>
    <ligand>
        <name>5-phospho-alpha-D-ribose 1-diphosphate</name>
        <dbReference type="ChEBI" id="CHEBI:58017"/>
    </ligand>
</feature>
<keyword evidence="3" id="KW-0479">Metal-binding</keyword>
<organism evidence="6 7">
    <name type="scientific">Mangrovibacterium marinum</name>
    <dbReference type="NCBI Taxonomy" id="1639118"/>
    <lineage>
        <taxon>Bacteria</taxon>
        <taxon>Pseudomonadati</taxon>
        <taxon>Bacteroidota</taxon>
        <taxon>Bacteroidia</taxon>
        <taxon>Marinilabiliales</taxon>
        <taxon>Prolixibacteraceae</taxon>
        <taxon>Mangrovibacterium</taxon>
    </lineage>
</organism>
<evidence type="ECO:0000256" key="3">
    <source>
        <dbReference type="HAMAP-Rule" id="MF_00211"/>
    </source>
</evidence>
<dbReference type="PANTHER" id="PTHR43285">
    <property type="entry name" value="ANTHRANILATE PHOSPHORIBOSYLTRANSFERASE"/>
    <property type="match status" value="1"/>
</dbReference>
<dbReference type="OrthoDB" id="9806430at2"/>
<dbReference type="GO" id="GO:0000287">
    <property type="term" value="F:magnesium ion binding"/>
    <property type="evidence" value="ECO:0007669"/>
    <property type="project" value="UniProtKB-UniRule"/>
</dbReference>
<dbReference type="InterPro" id="IPR000312">
    <property type="entry name" value="Glycosyl_Trfase_fam3"/>
</dbReference>
<reference evidence="6 7" key="1">
    <citation type="submission" date="2018-04" db="EMBL/GenBank/DDBJ databases">
        <title>Genomic Encyclopedia of Archaeal and Bacterial Type Strains, Phase II (KMG-II): from individual species to whole genera.</title>
        <authorList>
            <person name="Goeker M."/>
        </authorList>
    </citation>
    <scope>NUCLEOTIDE SEQUENCE [LARGE SCALE GENOMIC DNA]</scope>
    <source>
        <strain evidence="6 7">DSM 28823</strain>
    </source>
</reference>
<comment type="similarity">
    <text evidence="3">Belongs to the anthranilate phosphoribosyltransferase family.</text>
</comment>
<comment type="cofactor">
    <cofactor evidence="3">
        <name>Mg(2+)</name>
        <dbReference type="ChEBI" id="CHEBI:18420"/>
    </cofactor>
    <text evidence="3">Binds 2 magnesium ions per monomer.</text>
</comment>